<dbReference type="Proteomes" id="UP000280792">
    <property type="component" value="Unassembled WGS sequence"/>
</dbReference>
<dbReference type="GO" id="GO:0005737">
    <property type="term" value="C:cytoplasm"/>
    <property type="evidence" value="ECO:0007669"/>
    <property type="project" value="UniProtKB-SubCell"/>
</dbReference>
<evidence type="ECO:0000256" key="1">
    <source>
        <dbReference type="ARBA" id="ARBA00004496"/>
    </source>
</evidence>
<comment type="subcellular location">
    <subcellularLocation>
        <location evidence="1">Cytoplasm</location>
    </subcellularLocation>
</comment>
<dbReference type="RefSeq" id="WP_125014331.1">
    <property type="nucleotide sequence ID" value="NZ_QWEZ01000001.1"/>
</dbReference>
<reference evidence="6 7" key="2">
    <citation type="submission" date="2018-12" db="EMBL/GenBank/DDBJ databases">
        <title>Simiduia agarivorans gen. nov., sp. nov., a marine, agarolytic bacterium isolated from shallow coastal water from Keelung, Taiwan.</title>
        <authorList>
            <person name="Shieh W.Y."/>
        </authorList>
    </citation>
    <scope>NUCLEOTIDE SEQUENCE [LARGE SCALE GENOMIC DNA]</scope>
    <source>
        <strain evidence="6 7">GTF-13</strain>
    </source>
</reference>
<dbReference type="PANTHER" id="PTHR47892">
    <property type="entry name" value="UNIVERSAL STRESS PROTEIN E"/>
    <property type="match status" value="1"/>
</dbReference>
<evidence type="ECO:0000313" key="6">
    <source>
        <dbReference type="EMBL" id="RRJ83907.1"/>
    </source>
</evidence>
<evidence type="ECO:0000256" key="3">
    <source>
        <dbReference type="ARBA" id="ARBA00022490"/>
    </source>
</evidence>
<dbReference type="AlphaFoldDB" id="A0A3P3VNI9"/>
<comment type="caution">
    <text evidence="6">The sequence shown here is derived from an EMBL/GenBank/DDBJ whole genome shotgun (WGS) entry which is preliminary data.</text>
</comment>
<name>A0A3P3VNI9_9GAMM</name>
<feature type="domain" description="UspA" evidence="5">
    <location>
        <begin position="172"/>
        <end position="300"/>
    </location>
</feature>
<gene>
    <name evidence="6" type="ORF">D0544_01950</name>
</gene>
<evidence type="ECO:0000256" key="2">
    <source>
        <dbReference type="ARBA" id="ARBA00008791"/>
    </source>
</evidence>
<dbReference type="SUPFAM" id="SSF52402">
    <property type="entry name" value="Adenine nucleotide alpha hydrolases-like"/>
    <property type="match status" value="2"/>
</dbReference>
<accession>A0A3P3VNI9</accession>
<reference evidence="6 7" key="1">
    <citation type="submission" date="2018-08" db="EMBL/GenBank/DDBJ databases">
        <authorList>
            <person name="Khan S.A."/>
        </authorList>
    </citation>
    <scope>NUCLEOTIDE SEQUENCE [LARGE SCALE GENOMIC DNA]</scope>
    <source>
        <strain evidence="6 7">GTF-13</strain>
    </source>
</reference>
<keyword evidence="3" id="KW-0963">Cytoplasm</keyword>
<comment type="function">
    <text evidence="4">Required for resistance to DNA-damaging agents.</text>
</comment>
<organism evidence="6 7">
    <name type="scientific">Aestuariirhabdus litorea</name>
    <dbReference type="NCBI Taxonomy" id="2528527"/>
    <lineage>
        <taxon>Bacteria</taxon>
        <taxon>Pseudomonadati</taxon>
        <taxon>Pseudomonadota</taxon>
        <taxon>Gammaproteobacteria</taxon>
        <taxon>Oceanospirillales</taxon>
        <taxon>Aestuariirhabdaceae</taxon>
        <taxon>Aestuariirhabdus</taxon>
    </lineage>
</organism>
<dbReference type="InterPro" id="IPR006016">
    <property type="entry name" value="UspA"/>
</dbReference>
<protein>
    <recommendedName>
        <fullName evidence="5">UspA domain-containing protein</fullName>
    </recommendedName>
</protein>
<sequence length="305" mass="33180">MKIDAIRQLYVVLVPAVDPQPALDRAGFIAGLSGAHIKLVAQGFDSDLEHNPLLNEEQRQREREQWIEVHRRWLHGLLAETRKQHPDAEAQLLYSAAPVTELLSECPPGSDALIVKSAVRHHPMRALLLPPEEGELLRRSPLPVWIPFNRTPLQRILACVVTPPDGVPGDRPQREIIETARSIATHTGADLNLLHCYAPLSPQLLFDADIASADPGQSSALRQHHRQALAPLLKASGITEAQLLMVEGQPERVVPAEGGKVAGTLVVMGATTRGALERAIEGNTIERVQPQLSCDLLVCPAAPGS</sequence>
<dbReference type="PANTHER" id="PTHR47892:SF1">
    <property type="entry name" value="UNIVERSAL STRESS PROTEIN E"/>
    <property type="match status" value="1"/>
</dbReference>
<keyword evidence="7" id="KW-1185">Reference proteome</keyword>
<evidence type="ECO:0000259" key="5">
    <source>
        <dbReference type="Pfam" id="PF00582"/>
    </source>
</evidence>
<dbReference type="EMBL" id="QWEZ01000001">
    <property type="protein sequence ID" value="RRJ83907.1"/>
    <property type="molecule type" value="Genomic_DNA"/>
</dbReference>
<dbReference type="Pfam" id="PF00582">
    <property type="entry name" value="Usp"/>
    <property type="match status" value="1"/>
</dbReference>
<comment type="similarity">
    <text evidence="2">Belongs to the universal stress protein A family.</text>
</comment>
<evidence type="ECO:0000313" key="7">
    <source>
        <dbReference type="Proteomes" id="UP000280792"/>
    </source>
</evidence>
<proteinExistence type="inferred from homology"/>
<evidence type="ECO:0000256" key="4">
    <source>
        <dbReference type="ARBA" id="ARBA00037131"/>
    </source>
</evidence>
<dbReference type="Gene3D" id="3.40.50.12370">
    <property type="match status" value="1"/>
</dbReference>